<reference evidence="2 3" key="1">
    <citation type="submission" date="2023-09" db="EMBL/GenBank/DDBJ databases">
        <authorList>
            <person name="Rey-Velasco X."/>
        </authorList>
    </citation>
    <scope>NUCLEOTIDE SEQUENCE [LARGE SCALE GENOMIC DNA]</scope>
    <source>
        <strain evidence="2 3">F225</strain>
    </source>
</reference>
<dbReference type="EMBL" id="JAVRHN010000002">
    <property type="protein sequence ID" value="MDT0685427.1"/>
    <property type="molecule type" value="Genomic_DNA"/>
</dbReference>
<evidence type="ECO:0000313" key="2">
    <source>
        <dbReference type="EMBL" id="MDT0685427.1"/>
    </source>
</evidence>
<gene>
    <name evidence="2" type="ORF">RM541_03580</name>
</gene>
<dbReference type="RefSeq" id="WP_311498852.1">
    <property type="nucleotide sequence ID" value="NZ_JAVRHN010000002.1"/>
</dbReference>
<keyword evidence="3" id="KW-1185">Reference proteome</keyword>
<comment type="caution">
    <text evidence="2">The sequence shown here is derived from an EMBL/GenBank/DDBJ whole genome shotgun (WGS) entry which is preliminary data.</text>
</comment>
<protein>
    <submittedName>
        <fullName evidence="2">Uncharacterized protein</fullName>
    </submittedName>
</protein>
<dbReference type="Proteomes" id="UP001253848">
    <property type="component" value="Unassembled WGS sequence"/>
</dbReference>
<evidence type="ECO:0000313" key="3">
    <source>
        <dbReference type="Proteomes" id="UP001253848"/>
    </source>
</evidence>
<feature type="compositionally biased region" description="Gly residues" evidence="1">
    <location>
        <begin position="238"/>
        <end position="250"/>
    </location>
</feature>
<evidence type="ECO:0000256" key="1">
    <source>
        <dbReference type="SAM" id="MobiDB-lite"/>
    </source>
</evidence>
<feature type="region of interest" description="Disordered" evidence="1">
    <location>
        <begin position="256"/>
        <end position="275"/>
    </location>
</feature>
<feature type="region of interest" description="Disordered" evidence="1">
    <location>
        <begin position="221"/>
        <end position="250"/>
    </location>
</feature>
<organism evidence="2 3">
    <name type="scientific">Autumnicola psychrophila</name>
    <dbReference type="NCBI Taxonomy" id="3075592"/>
    <lineage>
        <taxon>Bacteria</taxon>
        <taxon>Pseudomonadati</taxon>
        <taxon>Bacteroidota</taxon>
        <taxon>Flavobacteriia</taxon>
        <taxon>Flavobacteriales</taxon>
        <taxon>Flavobacteriaceae</taxon>
        <taxon>Autumnicola</taxon>
    </lineage>
</organism>
<proteinExistence type="predicted"/>
<name>A0ABU3DNY5_9FLAO</name>
<dbReference type="PROSITE" id="PS51257">
    <property type="entry name" value="PROKAR_LIPOPROTEIN"/>
    <property type="match status" value="1"/>
</dbReference>
<accession>A0ABU3DNY5</accession>
<sequence length="500" mass="55512">MKNFYLILLLTVFIVSCQKDEVEIFSEEKTQKNVLQEIAFEDLSFSIKKHFDSHHLIRQKGAKGPDIFGGVSTDVPAKKIINENGTSTYTFLLKNIENKASSNIHFDNLVLIKDNEEENLVVIRYEPDNDWQPFKNNFDEFSGNVTFYTTTGEKINSIYMKMGIPENKDYSSQSKASCRFEFTEMGTVCTNGGSIGGRGSFADWSCSTSYTMRIKCGGAGGPSGGGEFSPGDSSPGSGSPGGSGYGDGSGGGDGGLHDFEFADGHTAPNLPREEEAPFEVKIDSSFLRVDKINCTYNRLVEQQSLQEILVDFFGEDALFDLKFNVVDDLNCNGNENASGCTTPLRGGAYRIDIDRDYINDPNTPTIFLAQTLVHEAIHANLYAAVKNLNNGITPTDTSFEALYEDYRQLKGWQHEYMADHYTGIMQAAIREVHPLLNDSGFLNGYDDNTLWNWDKFYEYVSYRGLDGTTAGDEYLDNADNLYLYESGAEGNSTETPNCNE</sequence>